<protein>
    <submittedName>
        <fullName evidence="1">Uncharacterized protein</fullName>
    </submittedName>
</protein>
<reference evidence="1" key="1">
    <citation type="journal article" date="2020" name="Nature">
        <title>Giant virus diversity and host interactions through global metagenomics.</title>
        <authorList>
            <person name="Schulz F."/>
            <person name="Roux S."/>
            <person name="Paez-Espino D."/>
            <person name="Jungbluth S."/>
            <person name="Walsh D.A."/>
            <person name="Denef V.J."/>
            <person name="McMahon K.D."/>
            <person name="Konstantinidis K.T."/>
            <person name="Eloe-Fadrosh E.A."/>
            <person name="Kyrpides N.C."/>
            <person name="Woyke T."/>
        </authorList>
    </citation>
    <scope>NUCLEOTIDE SEQUENCE</scope>
    <source>
        <strain evidence="1">GVMAG-S-1101171-110</strain>
    </source>
</reference>
<proteinExistence type="predicted"/>
<accession>A0A6C0K3L2</accession>
<organism evidence="1">
    <name type="scientific">viral metagenome</name>
    <dbReference type="NCBI Taxonomy" id="1070528"/>
    <lineage>
        <taxon>unclassified sequences</taxon>
        <taxon>metagenomes</taxon>
        <taxon>organismal metagenomes</taxon>
    </lineage>
</organism>
<dbReference type="EMBL" id="MN740798">
    <property type="protein sequence ID" value="QHU12133.1"/>
    <property type="molecule type" value="Genomic_DNA"/>
</dbReference>
<dbReference type="AlphaFoldDB" id="A0A6C0K3L2"/>
<sequence length="164" mass="18836">MPSPNNFYYTKLRPRTLKLRGFPPPNTNTNARTRRLRELNHRRHLNELAKAGYTYTNENSSKHTKINRQPLRINTSPLAKQRSVRTISFGNKPINGLTRANKTRIELLKQIYNHKIKRVVPKLANISLNELNALNTTNMTTGELRELLIALTGEEKLTLILGAK</sequence>
<name>A0A6C0K3L2_9ZZZZ</name>
<evidence type="ECO:0000313" key="1">
    <source>
        <dbReference type="EMBL" id="QHU12133.1"/>
    </source>
</evidence>